<comment type="caution">
    <text evidence="2">The sequence shown here is derived from an EMBL/GenBank/DDBJ whole genome shotgun (WGS) entry which is preliminary data.</text>
</comment>
<feature type="coiled-coil region" evidence="1">
    <location>
        <begin position="268"/>
        <end position="299"/>
    </location>
</feature>
<keyword evidence="1" id="KW-0175">Coiled coil</keyword>
<name>A0AAU9K288_9CILI</name>
<keyword evidence="3" id="KW-1185">Reference proteome</keyword>
<accession>A0AAU9K288</accession>
<reference evidence="2" key="1">
    <citation type="submission" date="2021-09" db="EMBL/GenBank/DDBJ databases">
        <authorList>
            <consortium name="AG Swart"/>
            <person name="Singh M."/>
            <person name="Singh A."/>
            <person name="Seah K."/>
            <person name="Emmerich C."/>
        </authorList>
    </citation>
    <scope>NUCLEOTIDE SEQUENCE</scope>
    <source>
        <strain evidence="2">ATCC30299</strain>
    </source>
</reference>
<feature type="coiled-coil region" evidence="1">
    <location>
        <begin position="324"/>
        <end position="389"/>
    </location>
</feature>
<gene>
    <name evidence="2" type="ORF">BSTOLATCC_MIC52381</name>
</gene>
<sequence>MKRSLSDRYQNISELEQSLAKIKMQGIQAVSQTTLASLRRKYEALQYQSNLTTLNFIYEECVSLAQEIISNPKSERNNTNIPNYDSLVEEIQAKLENSKQILENTREIDRISNEAFFSVELIQSQISKIEREINKLKENELESKRKIMDLAPLEYENREKLNELKREKSRLELRLKEIENHVEDKMIEPNTEIYIEKIEKIEACLKNRENKIVQLEEQIHFKEKEISNLKTSYISISGATNKLQQDANDLYKAFDTALSLGLSIKCDTNKLKNELETKEKQLELMKSQYETRKMEIEDQLSEIFKIEENIPCIESEIQRKSSVLQSMKNDFSTKNSQFQELKDKFSSTRKPFYEALFEKAKSEIEKKQSQKLEKEKAKIREAKEVEKNKEFIKIQNRYR</sequence>
<evidence type="ECO:0000313" key="3">
    <source>
        <dbReference type="Proteomes" id="UP001162131"/>
    </source>
</evidence>
<feature type="coiled-coil region" evidence="1">
    <location>
        <begin position="88"/>
        <end position="232"/>
    </location>
</feature>
<protein>
    <submittedName>
        <fullName evidence="2">Uncharacterized protein</fullName>
    </submittedName>
</protein>
<organism evidence="2 3">
    <name type="scientific">Blepharisma stoltei</name>
    <dbReference type="NCBI Taxonomy" id="1481888"/>
    <lineage>
        <taxon>Eukaryota</taxon>
        <taxon>Sar</taxon>
        <taxon>Alveolata</taxon>
        <taxon>Ciliophora</taxon>
        <taxon>Postciliodesmatophora</taxon>
        <taxon>Heterotrichea</taxon>
        <taxon>Heterotrichida</taxon>
        <taxon>Blepharismidae</taxon>
        <taxon>Blepharisma</taxon>
    </lineage>
</organism>
<proteinExistence type="predicted"/>
<evidence type="ECO:0000256" key="1">
    <source>
        <dbReference type="SAM" id="Coils"/>
    </source>
</evidence>
<evidence type="ECO:0000313" key="2">
    <source>
        <dbReference type="EMBL" id="CAG9330972.1"/>
    </source>
</evidence>
<dbReference type="AlphaFoldDB" id="A0AAU9K288"/>
<dbReference type="EMBL" id="CAJZBQ010000052">
    <property type="protein sequence ID" value="CAG9330972.1"/>
    <property type="molecule type" value="Genomic_DNA"/>
</dbReference>
<dbReference type="Proteomes" id="UP001162131">
    <property type="component" value="Unassembled WGS sequence"/>
</dbReference>